<organism evidence="1 2">
    <name type="scientific">Araneus ventricosus</name>
    <name type="common">Orbweaver spider</name>
    <name type="synonym">Epeira ventricosa</name>
    <dbReference type="NCBI Taxonomy" id="182803"/>
    <lineage>
        <taxon>Eukaryota</taxon>
        <taxon>Metazoa</taxon>
        <taxon>Ecdysozoa</taxon>
        <taxon>Arthropoda</taxon>
        <taxon>Chelicerata</taxon>
        <taxon>Arachnida</taxon>
        <taxon>Araneae</taxon>
        <taxon>Araneomorphae</taxon>
        <taxon>Entelegynae</taxon>
        <taxon>Araneoidea</taxon>
        <taxon>Araneidae</taxon>
        <taxon>Araneus</taxon>
    </lineage>
</organism>
<protein>
    <submittedName>
        <fullName evidence="1">Uncharacterized protein</fullName>
    </submittedName>
</protein>
<reference evidence="1 2" key="1">
    <citation type="journal article" date="2019" name="Sci. Rep.">
        <title>Orb-weaving spider Araneus ventricosus genome elucidates the spidroin gene catalogue.</title>
        <authorList>
            <person name="Kono N."/>
            <person name="Nakamura H."/>
            <person name="Ohtoshi R."/>
            <person name="Moran D.A.P."/>
            <person name="Shinohara A."/>
            <person name="Yoshida Y."/>
            <person name="Fujiwara M."/>
            <person name="Mori M."/>
            <person name="Tomita M."/>
            <person name="Arakawa K."/>
        </authorList>
    </citation>
    <scope>NUCLEOTIDE SEQUENCE [LARGE SCALE GENOMIC DNA]</scope>
</reference>
<proteinExistence type="predicted"/>
<keyword evidence="2" id="KW-1185">Reference proteome</keyword>
<comment type="caution">
    <text evidence="1">The sequence shown here is derived from an EMBL/GenBank/DDBJ whole genome shotgun (WGS) entry which is preliminary data.</text>
</comment>
<dbReference type="AlphaFoldDB" id="A0A4Y2GPE4"/>
<evidence type="ECO:0000313" key="2">
    <source>
        <dbReference type="Proteomes" id="UP000499080"/>
    </source>
</evidence>
<dbReference type="EMBL" id="BGPR01001516">
    <property type="protein sequence ID" value="GBM55812.1"/>
    <property type="molecule type" value="Genomic_DNA"/>
</dbReference>
<dbReference type="Proteomes" id="UP000499080">
    <property type="component" value="Unassembled WGS sequence"/>
</dbReference>
<evidence type="ECO:0000313" key="1">
    <source>
        <dbReference type="EMBL" id="GBM55812.1"/>
    </source>
</evidence>
<name>A0A4Y2GPE4_ARAVE</name>
<sequence>MSETRDLPLVCKGKRSSSPVVFVITGIPRTLPSSKSGIPGTKIARLSLFFFLKSGTSLPSQCSVTCFGAVNVALIACADDFLTSLLAVHVLLIERVAFFGGTPHSVRIAPMSDVL</sequence>
<gene>
    <name evidence="1" type="ORF">AVEN_75037_1</name>
</gene>
<accession>A0A4Y2GPE4</accession>